<protein>
    <submittedName>
        <fullName evidence="1">Conserved domain protein</fullName>
    </submittedName>
</protein>
<dbReference type="KEGG" id="mca:MCA1145"/>
<organism evidence="1 2">
    <name type="scientific">Methylococcus capsulatus (strain ATCC 33009 / NCIMB 11132 / Bath)</name>
    <dbReference type="NCBI Taxonomy" id="243233"/>
    <lineage>
        <taxon>Bacteria</taxon>
        <taxon>Pseudomonadati</taxon>
        <taxon>Pseudomonadota</taxon>
        <taxon>Gammaproteobacteria</taxon>
        <taxon>Methylococcales</taxon>
        <taxon>Methylococcaceae</taxon>
        <taxon>Methylococcus</taxon>
    </lineage>
</organism>
<dbReference type="GeneID" id="88223438"/>
<dbReference type="InterPro" id="IPR026433">
    <property type="entry name" value="MarR_EPS"/>
</dbReference>
<evidence type="ECO:0000313" key="2">
    <source>
        <dbReference type="Proteomes" id="UP000006821"/>
    </source>
</evidence>
<reference evidence="1 2" key="1">
    <citation type="journal article" date="2004" name="PLoS Biol.">
        <title>Genomic insights into methanotrophy: the complete genome sequence of Methylococcus capsulatus (Bath).</title>
        <authorList>
            <person name="Ward N.L."/>
            <person name="Larsen O."/>
            <person name="Sakwa J."/>
            <person name="Bruseth L."/>
            <person name="Khouri H.M."/>
            <person name="Durkin A.S."/>
            <person name="Dimitrov G."/>
            <person name="Jiang L."/>
            <person name="Scanlan D."/>
            <person name="Kang K.H."/>
            <person name="Lewis M.R."/>
            <person name="Nelson K.E."/>
            <person name="Methe B.A."/>
            <person name="Wu M."/>
            <person name="Heidelberg J.F."/>
            <person name="Paulsen I.T."/>
            <person name="Fouts D.E."/>
            <person name="Ravel J."/>
            <person name="Tettelin H."/>
            <person name="Ren Q."/>
            <person name="Read T.D."/>
            <person name="DeBoy R.T."/>
            <person name="Seshadri R."/>
            <person name="Salzberg S.L."/>
            <person name="Jensen H.B."/>
            <person name="Birkeland N.K."/>
            <person name="Nelson W.C."/>
            <person name="Dodson R.J."/>
            <person name="Grindhaug S.H."/>
            <person name="Holt I.E."/>
            <person name="Eidhammer I."/>
            <person name="Jonasen I."/>
            <person name="Vanaken S."/>
            <person name="Utterback T.R."/>
            <person name="Feldblyum T.V."/>
            <person name="Fraser C.M."/>
            <person name="Lillehaug J.R."/>
            <person name="Eisen J.A."/>
        </authorList>
    </citation>
    <scope>NUCLEOTIDE SEQUENCE [LARGE SCALE GENOMIC DNA]</scope>
    <source>
        <strain evidence="2">ATCC 33009 / NCIMB 11132 / Bath</strain>
    </source>
</reference>
<dbReference type="InterPro" id="IPR036390">
    <property type="entry name" value="WH_DNA-bd_sf"/>
</dbReference>
<dbReference type="Pfam" id="PF13412">
    <property type="entry name" value="HTH_24"/>
    <property type="match status" value="1"/>
</dbReference>
<dbReference type="Gene3D" id="1.10.10.10">
    <property type="entry name" value="Winged helix-like DNA-binding domain superfamily/Winged helix DNA-binding domain"/>
    <property type="match status" value="1"/>
</dbReference>
<evidence type="ECO:0000313" key="1">
    <source>
        <dbReference type="EMBL" id="AAU92811.1"/>
    </source>
</evidence>
<dbReference type="AlphaFoldDB" id="Q609T2"/>
<dbReference type="SUPFAM" id="SSF46785">
    <property type="entry name" value="Winged helix' DNA-binding domain"/>
    <property type="match status" value="1"/>
</dbReference>
<proteinExistence type="predicted"/>
<dbReference type="eggNOG" id="COG1846">
    <property type="taxonomic scope" value="Bacteria"/>
</dbReference>
<dbReference type="HOGENOM" id="CLU_147409_1_0_6"/>
<accession>Q609T2</accession>
<gene>
    <name evidence="1" type="ordered locus">MCA1145</name>
</gene>
<sequence length="126" mass="13897">MTPREQAQLRILKNLEDSPGISQRVLAERLGISLGKTNYLLKALLEKGLIKAGNFRRSGSKLGYLYLLTPQGIEQKLSLTRAYLARKEAEYEALRAEIAALHVELSTAADSHAPGEKSIQNPVTKP</sequence>
<name>Q609T2_METCA</name>
<dbReference type="RefSeq" id="WP_010960439.1">
    <property type="nucleotide sequence ID" value="NC_002977.6"/>
</dbReference>
<dbReference type="STRING" id="243233.MCA1145"/>
<dbReference type="NCBIfam" id="TIGR04176">
    <property type="entry name" value="MarR_EPS"/>
    <property type="match status" value="1"/>
</dbReference>
<dbReference type="EMBL" id="AE017282">
    <property type="protein sequence ID" value="AAU92811.1"/>
    <property type="molecule type" value="Genomic_DNA"/>
</dbReference>
<dbReference type="InterPro" id="IPR036388">
    <property type="entry name" value="WH-like_DNA-bd_sf"/>
</dbReference>
<dbReference type="Proteomes" id="UP000006821">
    <property type="component" value="Chromosome"/>
</dbReference>